<dbReference type="Proteomes" id="UP001595818">
    <property type="component" value="Unassembled WGS sequence"/>
</dbReference>
<comment type="caution">
    <text evidence="3">The sequence shown here is derived from an EMBL/GenBank/DDBJ whole genome shotgun (WGS) entry which is preliminary data.</text>
</comment>
<keyword evidence="1" id="KW-0472">Membrane</keyword>
<feature type="transmembrane region" description="Helical" evidence="1">
    <location>
        <begin position="57"/>
        <end position="76"/>
    </location>
</feature>
<feature type="chain" id="PRO_5045220405" evidence="2">
    <location>
        <begin position="23"/>
        <end position="152"/>
    </location>
</feature>
<name>A0ABV9TA65_9BACT</name>
<keyword evidence="2" id="KW-0732">Signal</keyword>
<keyword evidence="4" id="KW-1185">Reference proteome</keyword>
<evidence type="ECO:0000256" key="1">
    <source>
        <dbReference type="SAM" id="Phobius"/>
    </source>
</evidence>
<evidence type="ECO:0000313" key="4">
    <source>
        <dbReference type="Proteomes" id="UP001595818"/>
    </source>
</evidence>
<evidence type="ECO:0000313" key="3">
    <source>
        <dbReference type="EMBL" id="MFC4874820.1"/>
    </source>
</evidence>
<proteinExistence type="predicted"/>
<feature type="transmembrane region" description="Helical" evidence="1">
    <location>
        <begin position="88"/>
        <end position="106"/>
    </location>
</feature>
<gene>
    <name evidence="3" type="ORF">ACFPFU_24160</name>
</gene>
<accession>A0ABV9TA65</accession>
<sequence length="152" mass="16445">MRCLLFLFVLSFFSITKLPAQASLNLPPLDSYSKAKIGLKNFAQLKATDLRIGQDSLIFHSGGIIHVVPFTEVNYIRVKEGNKAAMGGLMGAGVMLLVSGNAVMQTRSDPFNPFQESTAGMVTLFALSGAGIGALTGLTFPKEYSYYLHVHK</sequence>
<protein>
    <submittedName>
        <fullName evidence="3">Uncharacterized protein</fullName>
    </submittedName>
</protein>
<evidence type="ECO:0000256" key="2">
    <source>
        <dbReference type="SAM" id="SignalP"/>
    </source>
</evidence>
<dbReference type="EMBL" id="JBHSJJ010000023">
    <property type="protein sequence ID" value="MFC4874820.1"/>
    <property type="molecule type" value="Genomic_DNA"/>
</dbReference>
<reference evidence="4" key="1">
    <citation type="journal article" date="2019" name="Int. J. Syst. Evol. Microbiol.">
        <title>The Global Catalogue of Microorganisms (GCM) 10K type strain sequencing project: providing services to taxonomists for standard genome sequencing and annotation.</title>
        <authorList>
            <consortium name="The Broad Institute Genomics Platform"/>
            <consortium name="The Broad Institute Genome Sequencing Center for Infectious Disease"/>
            <person name="Wu L."/>
            <person name="Ma J."/>
        </authorList>
    </citation>
    <scope>NUCLEOTIDE SEQUENCE [LARGE SCALE GENOMIC DNA]</scope>
    <source>
        <strain evidence="4">CGMCC 4.7466</strain>
    </source>
</reference>
<feature type="transmembrane region" description="Helical" evidence="1">
    <location>
        <begin position="118"/>
        <end position="140"/>
    </location>
</feature>
<keyword evidence="1" id="KW-1133">Transmembrane helix</keyword>
<feature type="signal peptide" evidence="2">
    <location>
        <begin position="1"/>
        <end position="22"/>
    </location>
</feature>
<organism evidence="3 4">
    <name type="scientific">Negadavirga shengliensis</name>
    <dbReference type="NCBI Taxonomy" id="1389218"/>
    <lineage>
        <taxon>Bacteria</taxon>
        <taxon>Pseudomonadati</taxon>
        <taxon>Bacteroidota</taxon>
        <taxon>Cytophagia</taxon>
        <taxon>Cytophagales</taxon>
        <taxon>Cyclobacteriaceae</taxon>
        <taxon>Negadavirga</taxon>
    </lineage>
</organism>
<keyword evidence="1" id="KW-0812">Transmembrane</keyword>